<feature type="compositionally biased region" description="Pro residues" evidence="1">
    <location>
        <begin position="62"/>
        <end position="71"/>
    </location>
</feature>
<keyword evidence="3" id="KW-1185">Reference proteome</keyword>
<dbReference type="Gramene" id="ONK68613">
    <property type="protein sequence ID" value="ONK68613"/>
    <property type="gene ID" value="A4U43_C05F13970"/>
</dbReference>
<evidence type="ECO:0000313" key="2">
    <source>
        <dbReference type="EMBL" id="ONK68613.1"/>
    </source>
</evidence>
<gene>
    <name evidence="2" type="ORF">A4U43_C05F13970</name>
</gene>
<accession>A0A5P1ESI4</accession>
<dbReference type="Proteomes" id="UP000243459">
    <property type="component" value="Chromosome 5"/>
</dbReference>
<evidence type="ECO:0000313" key="3">
    <source>
        <dbReference type="Proteomes" id="UP000243459"/>
    </source>
</evidence>
<dbReference type="AlphaFoldDB" id="A0A5P1ESI4"/>
<evidence type="ECO:0000256" key="1">
    <source>
        <dbReference type="SAM" id="MobiDB-lite"/>
    </source>
</evidence>
<sequence>MITTRDLVLLYWIATGVPIFATDNLVVGRAPLTSDTVKKSIAARGKGADASTSSQAPALAQPTPPTPPLPPSAARQSGHPRCLVISLCPRDEVPPILYSVPIRSGPSYGSDGPALVASVLYSFIPS</sequence>
<name>A0A5P1ESI4_ASPOF</name>
<reference evidence="3" key="1">
    <citation type="journal article" date="2017" name="Nat. Commun.">
        <title>The asparagus genome sheds light on the origin and evolution of a young Y chromosome.</title>
        <authorList>
            <person name="Harkess A."/>
            <person name="Zhou J."/>
            <person name="Xu C."/>
            <person name="Bowers J.E."/>
            <person name="Van der Hulst R."/>
            <person name="Ayyampalayam S."/>
            <person name="Mercati F."/>
            <person name="Riccardi P."/>
            <person name="McKain M.R."/>
            <person name="Kakrana A."/>
            <person name="Tang H."/>
            <person name="Ray J."/>
            <person name="Groenendijk J."/>
            <person name="Arikit S."/>
            <person name="Mathioni S.M."/>
            <person name="Nakano M."/>
            <person name="Shan H."/>
            <person name="Telgmann-Rauber A."/>
            <person name="Kanno A."/>
            <person name="Yue Z."/>
            <person name="Chen H."/>
            <person name="Li W."/>
            <person name="Chen Y."/>
            <person name="Xu X."/>
            <person name="Zhang Y."/>
            <person name="Luo S."/>
            <person name="Chen H."/>
            <person name="Gao J."/>
            <person name="Mao Z."/>
            <person name="Pires J.C."/>
            <person name="Luo M."/>
            <person name="Kudrna D."/>
            <person name="Wing R.A."/>
            <person name="Meyers B.C."/>
            <person name="Yi K."/>
            <person name="Kong H."/>
            <person name="Lavrijsen P."/>
            <person name="Sunseri F."/>
            <person name="Falavigna A."/>
            <person name="Ye Y."/>
            <person name="Leebens-Mack J.H."/>
            <person name="Chen G."/>
        </authorList>
    </citation>
    <scope>NUCLEOTIDE SEQUENCE [LARGE SCALE GENOMIC DNA]</scope>
    <source>
        <strain evidence="3">cv. DH0086</strain>
    </source>
</reference>
<protein>
    <submittedName>
        <fullName evidence="2">Uncharacterized protein</fullName>
    </submittedName>
</protein>
<proteinExistence type="predicted"/>
<organism evidence="2 3">
    <name type="scientific">Asparagus officinalis</name>
    <name type="common">Garden asparagus</name>
    <dbReference type="NCBI Taxonomy" id="4686"/>
    <lineage>
        <taxon>Eukaryota</taxon>
        <taxon>Viridiplantae</taxon>
        <taxon>Streptophyta</taxon>
        <taxon>Embryophyta</taxon>
        <taxon>Tracheophyta</taxon>
        <taxon>Spermatophyta</taxon>
        <taxon>Magnoliopsida</taxon>
        <taxon>Liliopsida</taxon>
        <taxon>Asparagales</taxon>
        <taxon>Asparagaceae</taxon>
        <taxon>Asparagoideae</taxon>
        <taxon>Asparagus</taxon>
    </lineage>
</organism>
<feature type="region of interest" description="Disordered" evidence="1">
    <location>
        <begin position="42"/>
        <end position="77"/>
    </location>
</feature>
<dbReference type="EMBL" id="CM007385">
    <property type="protein sequence ID" value="ONK68613.1"/>
    <property type="molecule type" value="Genomic_DNA"/>
</dbReference>